<dbReference type="AlphaFoldDB" id="A0A1J1HYB6"/>
<gene>
    <name evidence="2" type="ORF">CLUMA_CG005849</name>
</gene>
<accession>A0A1J1HYB6</accession>
<dbReference type="InterPro" id="IPR012674">
    <property type="entry name" value="Calycin"/>
</dbReference>
<feature type="signal peptide" evidence="1">
    <location>
        <begin position="1"/>
        <end position="17"/>
    </location>
</feature>
<dbReference type="SUPFAM" id="SSF50814">
    <property type="entry name" value="Lipocalins"/>
    <property type="match status" value="1"/>
</dbReference>
<dbReference type="EMBL" id="CVRI01000025">
    <property type="protein sequence ID" value="CRK92324.1"/>
    <property type="molecule type" value="Genomic_DNA"/>
</dbReference>
<name>A0A1J1HYB6_9DIPT</name>
<feature type="chain" id="PRO_5012091331" evidence="1">
    <location>
        <begin position="18"/>
        <end position="189"/>
    </location>
</feature>
<proteinExistence type="predicted"/>
<keyword evidence="1" id="KW-0732">Signal</keyword>
<sequence length="189" mass="21584">MKFIVIIISLVIKESLSFHHEDETCMNLEECRDNNLNITLDMLEGIWFLAASIDDSTEDVSKCSYYNVLDGGKPNSLKTDGYQFEINGGALREFTFFSTYNSKGDFLYIFPFSNLHYSSTVIAIDEDIWIMLTCPICATSDDIGIRGMIMTRGQFPESHVVEKYKEAYGKCGLLDTDWKLHNQNNCNFC</sequence>
<evidence type="ECO:0000313" key="2">
    <source>
        <dbReference type="EMBL" id="CRK92324.1"/>
    </source>
</evidence>
<dbReference type="Gene3D" id="2.40.128.20">
    <property type="match status" value="1"/>
</dbReference>
<organism evidence="2 3">
    <name type="scientific">Clunio marinus</name>
    <dbReference type="NCBI Taxonomy" id="568069"/>
    <lineage>
        <taxon>Eukaryota</taxon>
        <taxon>Metazoa</taxon>
        <taxon>Ecdysozoa</taxon>
        <taxon>Arthropoda</taxon>
        <taxon>Hexapoda</taxon>
        <taxon>Insecta</taxon>
        <taxon>Pterygota</taxon>
        <taxon>Neoptera</taxon>
        <taxon>Endopterygota</taxon>
        <taxon>Diptera</taxon>
        <taxon>Nematocera</taxon>
        <taxon>Chironomoidea</taxon>
        <taxon>Chironomidae</taxon>
        <taxon>Clunio</taxon>
    </lineage>
</organism>
<reference evidence="2 3" key="1">
    <citation type="submission" date="2015-04" db="EMBL/GenBank/DDBJ databases">
        <authorList>
            <person name="Syromyatnikov M.Y."/>
            <person name="Popov V.N."/>
        </authorList>
    </citation>
    <scope>NUCLEOTIDE SEQUENCE [LARGE SCALE GENOMIC DNA]</scope>
</reference>
<dbReference type="Proteomes" id="UP000183832">
    <property type="component" value="Unassembled WGS sequence"/>
</dbReference>
<evidence type="ECO:0000313" key="3">
    <source>
        <dbReference type="Proteomes" id="UP000183832"/>
    </source>
</evidence>
<evidence type="ECO:0000256" key="1">
    <source>
        <dbReference type="SAM" id="SignalP"/>
    </source>
</evidence>
<protein>
    <submittedName>
        <fullName evidence="2">CLUMA_CG005849, isoform A</fullName>
    </submittedName>
</protein>
<keyword evidence="3" id="KW-1185">Reference proteome</keyword>